<feature type="transmembrane region" description="Helical" evidence="1">
    <location>
        <begin position="7"/>
        <end position="30"/>
    </location>
</feature>
<keyword evidence="1" id="KW-1133">Transmembrane helix</keyword>
<comment type="caution">
    <text evidence="2">The sequence shown here is derived from an EMBL/GenBank/DDBJ whole genome shotgun (WGS) entry which is preliminary data.</text>
</comment>
<feature type="transmembrane region" description="Helical" evidence="1">
    <location>
        <begin position="72"/>
        <end position="92"/>
    </location>
</feature>
<accession>A0AAE4FSJ3</accession>
<name>A0AAE4FSJ3_9CYAN</name>
<dbReference type="RefSeq" id="WP_322877456.1">
    <property type="nucleotide sequence ID" value="NZ_JAVMIP010000003.1"/>
</dbReference>
<dbReference type="EMBL" id="JAVMIP010000003">
    <property type="protein sequence ID" value="MDS3860170.1"/>
    <property type="molecule type" value="Genomic_DNA"/>
</dbReference>
<protein>
    <submittedName>
        <fullName evidence="2">Uncharacterized protein</fullName>
    </submittedName>
</protein>
<evidence type="ECO:0000313" key="2">
    <source>
        <dbReference type="EMBL" id="MDS3860170.1"/>
    </source>
</evidence>
<sequence>MMIKWGLLYFGLVFGAGFGLGIVRMIWLVPWVGTRWAELLEMPWMLIVIILSAQWIVKTTSSEPQENQKHSYFGIGIIALACLLAAEVGVGISLRGMTITQALLARDPISGTVYYLLLLVYALMPWLWAKRLQSLN</sequence>
<dbReference type="AlphaFoldDB" id="A0AAE4FSJ3"/>
<reference evidence="3" key="1">
    <citation type="submission" date="2023-07" db="EMBL/GenBank/DDBJ databases">
        <authorList>
            <person name="Luz R."/>
            <person name="Cordeiro R."/>
            <person name="Fonseca A."/>
            <person name="Goncalves V."/>
        </authorList>
    </citation>
    <scope>NUCLEOTIDE SEQUENCE [LARGE SCALE GENOMIC DNA]</scope>
    <source>
        <strain evidence="3">BACA0444</strain>
    </source>
</reference>
<keyword evidence="1" id="KW-0472">Membrane</keyword>
<organism evidence="2 3">
    <name type="scientific">Pseudocalidococcus azoricus BACA0444</name>
    <dbReference type="NCBI Taxonomy" id="2918990"/>
    <lineage>
        <taxon>Bacteria</taxon>
        <taxon>Bacillati</taxon>
        <taxon>Cyanobacteriota</taxon>
        <taxon>Cyanophyceae</taxon>
        <taxon>Acaryochloridales</taxon>
        <taxon>Thermosynechococcaceae</taxon>
        <taxon>Pseudocalidococcus</taxon>
        <taxon>Pseudocalidococcus azoricus</taxon>
    </lineage>
</organism>
<evidence type="ECO:0000256" key="1">
    <source>
        <dbReference type="SAM" id="Phobius"/>
    </source>
</evidence>
<keyword evidence="1" id="KW-0812">Transmembrane</keyword>
<gene>
    <name evidence="2" type="ORF">RIF25_05065</name>
</gene>
<proteinExistence type="predicted"/>
<feature type="transmembrane region" description="Helical" evidence="1">
    <location>
        <begin position="42"/>
        <end position="60"/>
    </location>
</feature>
<dbReference type="Proteomes" id="UP001268256">
    <property type="component" value="Unassembled WGS sequence"/>
</dbReference>
<keyword evidence="3" id="KW-1185">Reference proteome</keyword>
<feature type="transmembrane region" description="Helical" evidence="1">
    <location>
        <begin position="112"/>
        <end position="129"/>
    </location>
</feature>
<evidence type="ECO:0000313" key="3">
    <source>
        <dbReference type="Proteomes" id="UP001268256"/>
    </source>
</evidence>